<accession>A0A4R3NTZ0</accession>
<keyword evidence="2" id="KW-1185">Reference proteome</keyword>
<dbReference type="Gene3D" id="3.10.450.50">
    <property type="match status" value="1"/>
</dbReference>
<dbReference type="InterPro" id="IPR032710">
    <property type="entry name" value="NTF2-like_dom_sf"/>
</dbReference>
<comment type="caution">
    <text evidence="1">The sequence shown here is derived from an EMBL/GenBank/DDBJ whole genome shotgun (WGS) entry which is preliminary data.</text>
</comment>
<dbReference type="InterPro" id="IPR009959">
    <property type="entry name" value="Cyclase_SnoaL-like"/>
</dbReference>
<evidence type="ECO:0000313" key="2">
    <source>
        <dbReference type="Proteomes" id="UP000295097"/>
    </source>
</evidence>
<dbReference type="SUPFAM" id="SSF54427">
    <property type="entry name" value="NTF2-like"/>
    <property type="match status" value="1"/>
</dbReference>
<dbReference type="Proteomes" id="UP000295097">
    <property type="component" value="Unassembled WGS sequence"/>
</dbReference>
<protein>
    <submittedName>
        <fullName evidence="1">SnoaL-like polyketide cyclase</fullName>
    </submittedName>
</protein>
<dbReference type="AlphaFoldDB" id="A0A4R3NTZ0"/>
<gene>
    <name evidence="1" type="ORF">EDC90_100690</name>
</gene>
<dbReference type="GO" id="GO:0030638">
    <property type="term" value="P:polyketide metabolic process"/>
    <property type="evidence" value="ECO:0007669"/>
    <property type="project" value="InterPro"/>
</dbReference>
<name>A0A4R3NTZ0_9HYPH</name>
<dbReference type="Pfam" id="PF07366">
    <property type="entry name" value="SnoaL"/>
    <property type="match status" value="1"/>
</dbReference>
<reference evidence="1 2" key="1">
    <citation type="submission" date="2019-03" db="EMBL/GenBank/DDBJ databases">
        <title>Freshwater and sediment microbial communities from various areas in North America, analyzing microbe dynamics in response to fracking.</title>
        <authorList>
            <person name="Lamendella R."/>
        </authorList>
    </citation>
    <scope>NUCLEOTIDE SEQUENCE [LARGE SCALE GENOMIC DNA]</scope>
    <source>
        <strain evidence="1 2">175.2</strain>
    </source>
</reference>
<sequence>MRWQSSCCRLYHQVDTPHPGIEGFRASEEKNFAAFDDWKIPLVDLVAEGDQVAADLIFEGITPGCLTQGPQD</sequence>
<evidence type="ECO:0000313" key="1">
    <source>
        <dbReference type="EMBL" id="TCT41832.1"/>
    </source>
</evidence>
<dbReference type="OrthoDB" id="8849037at2"/>
<proteinExistence type="predicted"/>
<dbReference type="EMBL" id="SMAR01000006">
    <property type="protein sequence ID" value="TCT41832.1"/>
    <property type="molecule type" value="Genomic_DNA"/>
</dbReference>
<organism evidence="1 2">
    <name type="scientific">Martelella mediterranea</name>
    <dbReference type="NCBI Taxonomy" id="293089"/>
    <lineage>
        <taxon>Bacteria</taxon>
        <taxon>Pseudomonadati</taxon>
        <taxon>Pseudomonadota</taxon>
        <taxon>Alphaproteobacteria</taxon>
        <taxon>Hyphomicrobiales</taxon>
        <taxon>Aurantimonadaceae</taxon>
        <taxon>Martelella</taxon>
    </lineage>
</organism>